<protein>
    <submittedName>
        <fullName evidence="3">Uncharacterized protein</fullName>
    </submittedName>
</protein>
<feature type="compositionally biased region" description="Acidic residues" evidence="2">
    <location>
        <begin position="654"/>
        <end position="666"/>
    </location>
</feature>
<feature type="region of interest" description="Disordered" evidence="2">
    <location>
        <begin position="460"/>
        <end position="521"/>
    </location>
</feature>
<accession>A0A6L2N0J0</accession>
<sequence>MISTPSFWSWAMRPTFVPNDAHVLPRKNSATVVLAGLLSHQNKEERRVSGQPIQPASLPPLLPSTATTPHHHQLAATTHQKDHLATIIIIIHITPLYLHYRYTSTTFATTTAGISQSSHHHHHSRDHTTIFTIIPSSPPCPTVTTITIAPTAATTDHPQGGNKKQHDNEAIYFSTGIIYTSGRHSRKEKVTLDDLFLLHIMDGGARVDVPWSRDFTFEYGKARGFGICRYNGLGLGGLVDDLPDNEGNKVAGAGEDQDDDGGVRRCPNMSFTNRLRVIDERLGTLSTEVHDLTYVVSGIPNGEALRKCILSGPYKPTTVLVEAVEVTNNSPAGPEHTTVETPTNMSLENKAHFLAEKEAIHLILTETGDGIYSTVDACQMAHGMWEAIERLQQGESLNIQDLEWSRFVTIVKQQHKLDEVSYHKLFDILKQYQNKVNELRAEKLARNANPLALVATAQADRDPYYQSSRSHRSSAPSPKPLIPSRSHTSTRHKGKEIAKLITPSSETASEEDSDREQAQRDKDMQKNLALIEKYFKKIYKPTNNNLRTSSNSKYKNVDTTPWYKNDDHSRQIGNQRTVNVAGAREKVGSPDFAYHKEKMLLCKQVEQGVPLQAEQYDWLADTDEEVDEHELEALYSYTAKIQEVPTADSGTDSEPVEQNDQNDVESDDEHVMLANLIVNLKLDVDENKKIQKQLKKANTTLAQELKECKAVLAKASKSLGESISVRDSFLVALQTKQTEFEKYKAFND</sequence>
<organism evidence="3">
    <name type="scientific">Tanacetum cinerariifolium</name>
    <name type="common">Dalmatian daisy</name>
    <name type="synonym">Chrysanthemum cinerariifolium</name>
    <dbReference type="NCBI Taxonomy" id="118510"/>
    <lineage>
        <taxon>Eukaryota</taxon>
        <taxon>Viridiplantae</taxon>
        <taxon>Streptophyta</taxon>
        <taxon>Embryophyta</taxon>
        <taxon>Tracheophyta</taxon>
        <taxon>Spermatophyta</taxon>
        <taxon>Magnoliopsida</taxon>
        <taxon>eudicotyledons</taxon>
        <taxon>Gunneridae</taxon>
        <taxon>Pentapetalae</taxon>
        <taxon>asterids</taxon>
        <taxon>campanulids</taxon>
        <taxon>Asterales</taxon>
        <taxon>Asteraceae</taxon>
        <taxon>Asteroideae</taxon>
        <taxon>Anthemideae</taxon>
        <taxon>Anthemidinae</taxon>
        <taxon>Tanacetum</taxon>
    </lineage>
</organism>
<name>A0A6L2N0J0_TANCI</name>
<feature type="coiled-coil region" evidence="1">
    <location>
        <begin position="422"/>
        <end position="449"/>
    </location>
</feature>
<evidence type="ECO:0000313" key="3">
    <source>
        <dbReference type="EMBL" id="GEU79716.1"/>
    </source>
</evidence>
<evidence type="ECO:0000256" key="1">
    <source>
        <dbReference type="SAM" id="Coils"/>
    </source>
</evidence>
<gene>
    <name evidence="3" type="ORF">Tci_051694</name>
</gene>
<reference evidence="3" key="1">
    <citation type="journal article" date="2019" name="Sci. Rep.">
        <title>Draft genome of Tanacetum cinerariifolium, the natural source of mosquito coil.</title>
        <authorList>
            <person name="Yamashiro T."/>
            <person name="Shiraishi A."/>
            <person name="Satake H."/>
            <person name="Nakayama K."/>
        </authorList>
    </citation>
    <scope>NUCLEOTIDE SEQUENCE</scope>
</reference>
<dbReference type="EMBL" id="BKCJ010007931">
    <property type="protein sequence ID" value="GEU79716.1"/>
    <property type="molecule type" value="Genomic_DNA"/>
</dbReference>
<proteinExistence type="predicted"/>
<dbReference type="AlphaFoldDB" id="A0A6L2N0J0"/>
<evidence type="ECO:0000256" key="2">
    <source>
        <dbReference type="SAM" id="MobiDB-lite"/>
    </source>
</evidence>
<comment type="caution">
    <text evidence="3">The sequence shown here is derived from an EMBL/GenBank/DDBJ whole genome shotgun (WGS) entry which is preliminary data.</text>
</comment>
<feature type="region of interest" description="Disordered" evidence="2">
    <location>
        <begin position="645"/>
        <end position="666"/>
    </location>
</feature>
<keyword evidence="1" id="KW-0175">Coiled coil</keyword>